<evidence type="ECO:0000256" key="1">
    <source>
        <dbReference type="SAM" id="Phobius"/>
    </source>
</evidence>
<name>A0A6A6ZSF5_9PLEO</name>
<organism evidence="2 3">
    <name type="scientific">Ophiobolus disseminans</name>
    <dbReference type="NCBI Taxonomy" id="1469910"/>
    <lineage>
        <taxon>Eukaryota</taxon>
        <taxon>Fungi</taxon>
        <taxon>Dikarya</taxon>
        <taxon>Ascomycota</taxon>
        <taxon>Pezizomycotina</taxon>
        <taxon>Dothideomycetes</taxon>
        <taxon>Pleosporomycetidae</taxon>
        <taxon>Pleosporales</taxon>
        <taxon>Pleosporineae</taxon>
        <taxon>Phaeosphaeriaceae</taxon>
        <taxon>Ophiobolus</taxon>
    </lineage>
</organism>
<keyword evidence="1" id="KW-1133">Transmembrane helix</keyword>
<gene>
    <name evidence="2" type="ORF">CC86DRAFT_298749</name>
</gene>
<dbReference type="Proteomes" id="UP000799424">
    <property type="component" value="Unassembled WGS sequence"/>
</dbReference>
<dbReference type="AlphaFoldDB" id="A0A6A6ZSF5"/>
<protein>
    <submittedName>
        <fullName evidence="2">Uncharacterized protein</fullName>
    </submittedName>
</protein>
<reference evidence="2" key="1">
    <citation type="journal article" date="2020" name="Stud. Mycol.">
        <title>101 Dothideomycetes genomes: a test case for predicting lifestyles and emergence of pathogens.</title>
        <authorList>
            <person name="Haridas S."/>
            <person name="Albert R."/>
            <person name="Binder M."/>
            <person name="Bloem J."/>
            <person name="Labutti K."/>
            <person name="Salamov A."/>
            <person name="Andreopoulos B."/>
            <person name="Baker S."/>
            <person name="Barry K."/>
            <person name="Bills G."/>
            <person name="Bluhm B."/>
            <person name="Cannon C."/>
            <person name="Castanera R."/>
            <person name="Culley D."/>
            <person name="Daum C."/>
            <person name="Ezra D."/>
            <person name="Gonzalez J."/>
            <person name="Henrissat B."/>
            <person name="Kuo A."/>
            <person name="Liang C."/>
            <person name="Lipzen A."/>
            <person name="Lutzoni F."/>
            <person name="Magnuson J."/>
            <person name="Mondo S."/>
            <person name="Nolan M."/>
            <person name="Ohm R."/>
            <person name="Pangilinan J."/>
            <person name="Park H.-J."/>
            <person name="Ramirez L."/>
            <person name="Alfaro M."/>
            <person name="Sun H."/>
            <person name="Tritt A."/>
            <person name="Yoshinaga Y."/>
            <person name="Zwiers L.-H."/>
            <person name="Turgeon B."/>
            <person name="Goodwin S."/>
            <person name="Spatafora J."/>
            <person name="Crous P."/>
            <person name="Grigoriev I."/>
        </authorList>
    </citation>
    <scope>NUCLEOTIDE SEQUENCE</scope>
    <source>
        <strain evidence="2">CBS 113818</strain>
    </source>
</reference>
<evidence type="ECO:0000313" key="2">
    <source>
        <dbReference type="EMBL" id="KAF2823394.1"/>
    </source>
</evidence>
<feature type="transmembrane region" description="Helical" evidence="1">
    <location>
        <begin position="462"/>
        <end position="484"/>
    </location>
</feature>
<dbReference type="OrthoDB" id="5322539at2759"/>
<dbReference type="PANTHER" id="PTHR35041:SF6">
    <property type="entry name" value="FORMYLMETHIONINE DEFORMYLASE-LIKE PROTEIN-RELATED"/>
    <property type="match status" value="1"/>
</dbReference>
<dbReference type="PANTHER" id="PTHR35041">
    <property type="entry name" value="MEDIATOR OF RNA POLYMERASE II TRANSCRIPTION SUBUNIT 1"/>
    <property type="match status" value="1"/>
</dbReference>
<keyword evidence="1" id="KW-0812">Transmembrane</keyword>
<keyword evidence="1" id="KW-0472">Membrane</keyword>
<feature type="transmembrane region" description="Helical" evidence="1">
    <location>
        <begin position="23"/>
        <end position="46"/>
    </location>
</feature>
<keyword evidence="3" id="KW-1185">Reference proteome</keyword>
<accession>A0A6A6ZSF5</accession>
<proteinExistence type="predicted"/>
<dbReference type="EMBL" id="MU006232">
    <property type="protein sequence ID" value="KAF2823394.1"/>
    <property type="molecule type" value="Genomic_DNA"/>
</dbReference>
<feature type="non-terminal residue" evidence="2">
    <location>
        <position position="1"/>
    </location>
</feature>
<evidence type="ECO:0000313" key="3">
    <source>
        <dbReference type="Proteomes" id="UP000799424"/>
    </source>
</evidence>
<sequence>PISLVDKLFTLRTKIFALIYPRAIWRAPVLFLMALFVWCLGFAMIYPPRALSVTLHPWRSNRDMKLSVMNPTVEREFNPMLETGWDLPSLSLYQAASTVQLDKLTLCREPQVAVVNLAKAYLWTGQMSALPLPPAENSTYELEFDGPQLQCNSTAYNTTILSRNIAEWDEKACGGRTRREGYDYDYFCDAWLKISEYERVLTIEKKKILRVYREEKALDNKTSSAIVNVNTTTCSSISASYKVTIAYDRGIRSIQYALSNSHPYQIPRNRSESTYTWTGERWPWNATKDGTQSYPPALRTWINEQATYLRLYSEFAVLDSFLARVRTNWDSAIYHPATNCTEPSAFNGTAILLCNGAPKGLGANAATSTPYFKETSAAPSLRGTVFDKSRNERMKNQTNVLAAYVGMWDPRSKLDVSEKTLNAALSNITISALTQGTWRGDVSVRTTRYQSTYVFLHRVNMIVPYSVCLVVAFVFGLVAMWSLWRNGVAATDGGFLQVMMATRGSTEMERLVLKEGPVATDQVSEELKRLRARYGELVIGGEAEGVKRVGFGSSGETIELRKRR</sequence>